<accession>A0ABQ2EW31</accession>
<sequence length="84" mass="9259">MTTEHSRTGYNRDLLRHWITISGRCDTRETILKHDGTNVVTNSLCSATSGRCFDGLVAHTVGPQVSRGRMILVVVDLAHTVILP</sequence>
<comment type="caution">
    <text evidence="1">The sequence shown here is derived from an EMBL/GenBank/DDBJ whole genome shotgun (WGS) entry which is preliminary data.</text>
</comment>
<name>A0ABQ2EW31_9ACTN</name>
<gene>
    <name evidence="1" type="ORF">GCM10011583_71570</name>
</gene>
<evidence type="ECO:0000313" key="1">
    <source>
        <dbReference type="EMBL" id="GGK29328.1"/>
    </source>
</evidence>
<dbReference type="Proteomes" id="UP000660265">
    <property type="component" value="Unassembled WGS sequence"/>
</dbReference>
<protein>
    <submittedName>
        <fullName evidence="1">Uncharacterized protein</fullName>
    </submittedName>
</protein>
<organism evidence="1 2">
    <name type="scientific">Streptomyces camponoticapitis</name>
    <dbReference type="NCBI Taxonomy" id="1616125"/>
    <lineage>
        <taxon>Bacteria</taxon>
        <taxon>Bacillati</taxon>
        <taxon>Actinomycetota</taxon>
        <taxon>Actinomycetes</taxon>
        <taxon>Kitasatosporales</taxon>
        <taxon>Streptomycetaceae</taxon>
        <taxon>Streptomyces</taxon>
    </lineage>
</organism>
<keyword evidence="2" id="KW-1185">Reference proteome</keyword>
<reference evidence="2" key="1">
    <citation type="journal article" date="2019" name="Int. J. Syst. Evol. Microbiol.">
        <title>The Global Catalogue of Microorganisms (GCM) 10K type strain sequencing project: providing services to taxonomists for standard genome sequencing and annotation.</title>
        <authorList>
            <consortium name="The Broad Institute Genomics Platform"/>
            <consortium name="The Broad Institute Genome Sequencing Center for Infectious Disease"/>
            <person name="Wu L."/>
            <person name="Ma J."/>
        </authorList>
    </citation>
    <scope>NUCLEOTIDE SEQUENCE [LARGE SCALE GENOMIC DNA]</scope>
    <source>
        <strain evidence="2">CGMCC 4.7275</strain>
    </source>
</reference>
<proteinExistence type="predicted"/>
<dbReference type="EMBL" id="BMMV01000038">
    <property type="protein sequence ID" value="GGK29328.1"/>
    <property type="molecule type" value="Genomic_DNA"/>
</dbReference>
<evidence type="ECO:0000313" key="2">
    <source>
        <dbReference type="Proteomes" id="UP000660265"/>
    </source>
</evidence>